<proteinExistence type="predicted"/>
<dbReference type="GO" id="GO:0005829">
    <property type="term" value="C:cytosol"/>
    <property type="evidence" value="ECO:0007669"/>
    <property type="project" value="TreeGrafter"/>
</dbReference>
<dbReference type="PANTHER" id="PTHR23409:SF21">
    <property type="entry name" value="CAPSID PROTEIN"/>
    <property type="match status" value="1"/>
</dbReference>
<reference evidence="1" key="1">
    <citation type="submission" date="2021-02" db="EMBL/GenBank/DDBJ databases">
        <authorList>
            <person name="Nowell W R."/>
        </authorList>
    </citation>
    <scope>NUCLEOTIDE SEQUENCE</scope>
</reference>
<evidence type="ECO:0000313" key="1">
    <source>
        <dbReference type="EMBL" id="CAF3769413.1"/>
    </source>
</evidence>
<dbReference type="EMBL" id="CAJOBS010002433">
    <property type="protein sequence ID" value="CAF4814640.1"/>
    <property type="molecule type" value="Genomic_DNA"/>
</dbReference>
<evidence type="ECO:0000313" key="3">
    <source>
        <dbReference type="Proteomes" id="UP000663865"/>
    </source>
</evidence>
<dbReference type="EMBL" id="CAJNYV010005638">
    <property type="protein sequence ID" value="CAF3769413.1"/>
    <property type="molecule type" value="Genomic_DNA"/>
</dbReference>
<dbReference type="Proteomes" id="UP000663838">
    <property type="component" value="Unassembled WGS sequence"/>
</dbReference>
<dbReference type="GO" id="GO:0009263">
    <property type="term" value="P:deoxyribonucleotide biosynthetic process"/>
    <property type="evidence" value="ECO:0007669"/>
    <property type="project" value="InterPro"/>
</dbReference>
<organism evidence="1 3">
    <name type="scientific">Rotaria socialis</name>
    <dbReference type="NCBI Taxonomy" id="392032"/>
    <lineage>
        <taxon>Eukaryota</taxon>
        <taxon>Metazoa</taxon>
        <taxon>Spiralia</taxon>
        <taxon>Gnathifera</taxon>
        <taxon>Rotifera</taxon>
        <taxon>Eurotatoria</taxon>
        <taxon>Bdelloidea</taxon>
        <taxon>Philodinida</taxon>
        <taxon>Philodinidae</taxon>
        <taxon>Rotaria</taxon>
    </lineage>
</organism>
<dbReference type="AlphaFoldDB" id="A0A818ZI25"/>
<dbReference type="GO" id="GO:0004748">
    <property type="term" value="F:ribonucleoside-diphosphate reductase activity, thioredoxin disulfide as acceptor"/>
    <property type="evidence" value="ECO:0007669"/>
    <property type="project" value="TreeGrafter"/>
</dbReference>
<dbReference type="InterPro" id="IPR000358">
    <property type="entry name" value="RNR_small_fam"/>
</dbReference>
<evidence type="ECO:0000313" key="2">
    <source>
        <dbReference type="EMBL" id="CAF4814640.1"/>
    </source>
</evidence>
<accession>A0A818ZI25</accession>
<name>A0A818ZI25_9BILA</name>
<protein>
    <submittedName>
        <fullName evidence="1">Uncharacterized protein</fullName>
    </submittedName>
</protein>
<sequence length="411" mass="46048">MPETQAVILESYYTPVAPSAQINPFDGPIDFHIPTATDLFLSPGDIKLYVKGTVKALSGAAISADHEVHPENNFLHTLFSKVEVFLNDSTTSVGTCHYAYRAYIENLLNYDKDAKQTVLKTEGFYTEDEWTDRTFAFEASSPKTFELYGNLHTDITLQSKLLMSGVDVKIRLTRSKPQFYLHADTDGAATSPYFNIEDIYLYIRRVKVNNEVFLNVDKELSRDTAKYPLDRVETKILTIERGISNKQFDNLFLGNLPRRVIIGLLDHAGTDGVYGKKPLEFKPYDLTSINAFVNGMPVGKEYNCKFETVATRHTRCARAFASLYNVATPKGMGHGISLEDYAKNGYTLFCFDLSPDANPDGCDYLNPIQTGTFSISMTFGTPTTDALNLFVYAEHTGLIEIDKTRSIINNV</sequence>
<dbReference type="PANTHER" id="PTHR23409">
    <property type="entry name" value="RIBONUCLEOSIDE-DIPHOSPHATE REDUCTASE SMALL CHAIN"/>
    <property type="match status" value="1"/>
</dbReference>
<comment type="caution">
    <text evidence="1">The sequence shown here is derived from an EMBL/GenBank/DDBJ whole genome shotgun (WGS) entry which is preliminary data.</text>
</comment>
<gene>
    <name evidence="1" type="ORF">KIK155_LOCUS30733</name>
    <name evidence="2" type="ORF">TOA249_LOCUS24202</name>
</gene>
<dbReference type="Proteomes" id="UP000663865">
    <property type="component" value="Unassembled WGS sequence"/>
</dbReference>